<evidence type="ECO:0000259" key="5">
    <source>
        <dbReference type="PROSITE" id="PS50931"/>
    </source>
</evidence>
<evidence type="ECO:0000256" key="2">
    <source>
        <dbReference type="ARBA" id="ARBA00023015"/>
    </source>
</evidence>
<dbReference type="InterPro" id="IPR000847">
    <property type="entry name" value="LysR_HTH_N"/>
</dbReference>
<dbReference type="Gene3D" id="3.40.190.10">
    <property type="entry name" value="Periplasmic binding protein-like II"/>
    <property type="match status" value="1"/>
</dbReference>
<dbReference type="AlphaFoldDB" id="A0A1I4A408"/>
<dbReference type="InterPro" id="IPR005119">
    <property type="entry name" value="LysR_subst-bd"/>
</dbReference>
<dbReference type="Pfam" id="PF00126">
    <property type="entry name" value="HTH_1"/>
    <property type="match status" value="1"/>
</dbReference>
<dbReference type="SUPFAM" id="SSF53850">
    <property type="entry name" value="Periplasmic binding protein-like II"/>
    <property type="match status" value="1"/>
</dbReference>
<dbReference type="SUPFAM" id="SSF46785">
    <property type="entry name" value="Winged helix' DNA-binding domain"/>
    <property type="match status" value="1"/>
</dbReference>
<dbReference type="RefSeq" id="WP_090698353.1">
    <property type="nucleotide sequence ID" value="NZ_FOSP01000008.1"/>
</dbReference>
<dbReference type="Gene3D" id="1.10.10.10">
    <property type="entry name" value="Winged helix-like DNA-binding domain superfamily/Winged helix DNA-binding domain"/>
    <property type="match status" value="1"/>
</dbReference>
<evidence type="ECO:0000313" key="7">
    <source>
        <dbReference type="Proteomes" id="UP000199533"/>
    </source>
</evidence>
<keyword evidence="7" id="KW-1185">Reference proteome</keyword>
<gene>
    <name evidence="6" type="ORF">SAMN05216302_100821</name>
</gene>
<dbReference type="OrthoDB" id="155872at2"/>
<dbReference type="Pfam" id="PF03466">
    <property type="entry name" value="LysR_substrate"/>
    <property type="match status" value="1"/>
</dbReference>
<organism evidence="6 7">
    <name type="scientific">Nitrosomonas aestuarii</name>
    <dbReference type="NCBI Taxonomy" id="52441"/>
    <lineage>
        <taxon>Bacteria</taxon>
        <taxon>Pseudomonadati</taxon>
        <taxon>Pseudomonadota</taxon>
        <taxon>Betaproteobacteria</taxon>
        <taxon>Nitrosomonadales</taxon>
        <taxon>Nitrosomonadaceae</taxon>
        <taxon>Nitrosomonas</taxon>
    </lineage>
</organism>
<dbReference type="PANTHER" id="PTHR30126">
    <property type="entry name" value="HTH-TYPE TRANSCRIPTIONAL REGULATOR"/>
    <property type="match status" value="1"/>
</dbReference>
<dbReference type="STRING" id="52441.SAMN05216302_100821"/>
<evidence type="ECO:0000256" key="1">
    <source>
        <dbReference type="ARBA" id="ARBA00009437"/>
    </source>
</evidence>
<dbReference type="GO" id="GO:0000976">
    <property type="term" value="F:transcription cis-regulatory region binding"/>
    <property type="evidence" value="ECO:0007669"/>
    <property type="project" value="TreeGrafter"/>
</dbReference>
<dbReference type="PANTHER" id="PTHR30126:SF25">
    <property type="entry name" value="HTH-TYPE TRANSCRIPTIONAL REGULATOR METR"/>
    <property type="match status" value="1"/>
</dbReference>
<keyword evidence="3" id="KW-0238">DNA-binding</keyword>
<feature type="domain" description="HTH lysR-type" evidence="5">
    <location>
        <begin position="1"/>
        <end position="59"/>
    </location>
</feature>
<reference evidence="7" key="1">
    <citation type="submission" date="2016-10" db="EMBL/GenBank/DDBJ databases">
        <authorList>
            <person name="Varghese N."/>
            <person name="Submissions S."/>
        </authorList>
    </citation>
    <scope>NUCLEOTIDE SEQUENCE [LARGE SCALE GENOMIC DNA]</scope>
    <source>
        <strain evidence="7">Nm69</strain>
    </source>
</reference>
<comment type="similarity">
    <text evidence="1">Belongs to the LysR transcriptional regulatory family.</text>
</comment>
<dbReference type="PRINTS" id="PR00039">
    <property type="entry name" value="HTHLYSR"/>
</dbReference>
<dbReference type="Proteomes" id="UP000199533">
    <property type="component" value="Unassembled WGS sequence"/>
</dbReference>
<dbReference type="InterPro" id="IPR036390">
    <property type="entry name" value="WH_DNA-bd_sf"/>
</dbReference>
<keyword evidence="2" id="KW-0805">Transcription regulation</keyword>
<evidence type="ECO:0000256" key="3">
    <source>
        <dbReference type="ARBA" id="ARBA00023125"/>
    </source>
</evidence>
<name>A0A1I4A408_9PROT</name>
<evidence type="ECO:0000256" key="4">
    <source>
        <dbReference type="ARBA" id="ARBA00023163"/>
    </source>
</evidence>
<sequence length="299" mass="33813">MLEHSHLKIIQALHTNGTLTEAANALCVSQPALSHQISYLEKKLGIALWEKNGRTLRLTQAGHLLLEVANQVLPVLSQAEKTLKAYSEGCQGILRIGVECYPCYEWLNSVIGQFMRKMPGIDIDIVHKFQFSGLEGLLNHHIDVLITPDLIKKEKIHYEILAAYQLVLLVSEDHPLASVEQLKPEMLCRETLLTFPVPSERLTVLVHFLTPSHLEPAKLKQMESLEIMLQMTALKRGVCVLPEWLADARIGELKLNKIYFGKNGLYQKLYLAMRDSDKTIPYIMQFMSVGQKAASNTFE</sequence>
<dbReference type="GO" id="GO:0003700">
    <property type="term" value="F:DNA-binding transcription factor activity"/>
    <property type="evidence" value="ECO:0007669"/>
    <property type="project" value="InterPro"/>
</dbReference>
<keyword evidence="4" id="KW-0804">Transcription</keyword>
<dbReference type="InterPro" id="IPR036388">
    <property type="entry name" value="WH-like_DNA-bd_sf"/>
</dbReference>
<protein>
    <submittedName>
        <fullName evidence="6">LysR family transcriptional regulator, regulator for metE and metH</fullName>
    </submittedName>
</protein>
<dbReference type="EMBL" id="FOSP01000008">
    <property type="protein sequence ID" value="SFK51065.1"/>
    <property type="molecule type" value="Genomic_DNA"/>
</dbReference>
<accession>A0A1I4A408</accession>
<evidence type="ECO:0000313" key="6">
    <source>
        <dbReference type="EMBL" id="SFK51065.1"/>
    </source>
</evidence>
<dbReference type="PROSITE" id="PS50931">
    <property type="entry name" value="HTH_LYSR"/>
    <property type="match status" value="1"/>
</dbReference>
<proteinExistence type="inferred from homology"/>